<dbReference type="PANTHER" id="PTHR31973">
    <property type="entry name" value="POLYPROTEIN, PUTATIVE-RELATED"/>
    <property type="match status" value="1"/>
</dbReference>
<organism evidence="3 4">
    <name type="scientific">Rhodosorus marinus</name>
    <dbReference type="NCBI Taxonomy" id="101924"/>
    <lineage>
        <taxon>Eukaryota</taxon>
        <taxon>Rhodophyta</taxon>
        <taxon>Stylonematophyceae</taxon>
        <taxon>Stylonematales</taxon>
        <taxon>Stylonemataceae</taxon>
        <taxon>Rhodosorus</taxon>
    </lineage>
</organism>
<evidence type="ECO:0000313" key="4">
    <source>
        <dbReference type="Proteomes" id="UP001157974"/>
    </source>
</evidence>
<dbReference type="GO" id="GO:0008270">
    <property type="term" value="F:zinc ion binding"/>
    <property type="evidence" value="ECO:0007669"/>
    <property type="project" value="UniProtKB-KW"/>
</dbReference>
<dbReference type="PANTHER" id="PTHR31973:SF187">
    <property type="entry name" value="MUTATOR TRANSPOSASE MUDRA PROTEIN"/>
    <property type="match status" value="1"/>
</dbReference>
<dbReference type="Pfam" id="PF10551">
    <property type="entry name" value="MULE"/>
    <property type="match status" value="1"/>
</dbReference>
<sequence length="555" mass="62875">MSEIIEPEALMIDDSERVQRLFVGAKFETLEAAKLVAEKYEEESGFRLKIVHSSKIRVRFACAQHLDCPFMVNVGRRRKHGDYVFKTIVTNHTAKERGALPRKRRRGLPEIVREVARTKPGPVLPADVMKATAAANGEPVPYMVAYRAIKTASKGEDEKRAKSFQRIIPYLKMLGSENPNSRIEYEVDSEKRLLRVFICLGFVNEALQNMRPLISLDSCELNGKWKGTAYFGTSRAATNEVYPLAFAIMAGKEDASNWTWFLGNLGQGCPQLLTMERRFVFVSDHDGGKVHAMNEIFPECLHTLCAAHLKSKVESAYGREVGSKIIQLAGTFSLSEAQVIWDEINELSPEAVEYLKSIAPEQWLSSEWVHDSSLPPRFGMICSNEKEATSTWVDLARNRTWEQVLLEIQDNICFRFGNSRKKYRARESSGIVPDVMRAARDAWDEGASMSVIETNEGRFQVSESQDWSGHIQGIMNIVTPAQATCTCGKWQDRWFPCEHGCAYFKHIRRAVHVNPFVHSLYQFSSVRETFKVNINPVVPSMVPYDRETRPPPAGI</sequence>
<dbReference type="InterPro" id="IPR007527">
    <property type="entry name" value="Znf_SWIM"/>
</dbReference>
<evidence type="ECO:0000256" key="1">
    <source>
        <dbReference type="PROSITE-ProRule" id="PRU00325"/>
    </source>
</evidence>
<dbReference type="Proteomes" id="UP001157974">
    <property type="component" value="Unassembled WGS sequence"/>
</dbReference>
<gene>
    <name evidence="3" type="ORF">NDN08_000384</name>
</gene>
<name>A0AAV8UTD4_9RHOD</name>
<comment type="caution">
    <text evidence="3">The sequence shown here is derived from an EMBL/GenBank/DDBJ whole genome shotgun (WGS) entry which is preliminary data.</text>
</comment>
<keyword evidence="1" id="KW-0479">Metal-binding</keyword>
<reference evidence="3 4" key="1">
    <citation type="journal article" date="2023" name="Nat. Commun.">
        <title>Origin of minicircular mitochondrial genomes in red algae.</title>
        <authorList>
            <person name="Lee Y."/>
            <person name="Cho C.H."/>
            <person name="Lee Y.M."/>
            <person name="Park S.I."/>
            <person name="Yang J.H."/>
            <person name="West J.A."/>
            <person name="Bhattacharya D."/>
            <person name="Yoon H.S."/>
        </authorList>
    </citation>
    <scope>NUCLEOTIDE SEQUENCE [LARGE SCALE GENOMIC DNA]</scope>
    <source>
        <strain evidence="3 4">CCMP1338</strain>
        <tissue evidence="3">Whole cell</tissue>
    </source>
</reference>
<accession>A0AAV8UTD4</accession>
<evidence type="ECO:0000313" key="3">
    <source>
        <dbReference type="EMBL" id="KAJ8903851.1"/>
    </source>
</evidence>
<keyword evidence="1" id="KW-0863">Zinc-finger</keyword>
<dbReference type="InterPro" id="IPR018289">
    <property type="entry name" value="MULE_transposase_dom"/>
</dbReference>
<protein>
    <recommendedName>
        <fullName evidence="2">SWIM-type domain-containing protein</fullName>
    </recommendedName>
</protein>
<proteinExistence type="predicted"/>
<keyword evidence="1" id="KW-0862">Zinc</keyword>
<dbReference type="PROSITE" id="PS50966">
    <property type="entry name" value="ZF_SWIM"/>
    <property type="match status" value="1"/>
</dbReference>
<evidence type="ECO:0000259" key="2">
    <source>
        <dbReference type="PROSITE" id="PS50966"/>
    </source>
</evidence>
<dbReference type="AlphaFoldDB" id="A0AAV8UTD4"/>
<feature type="domain" description="SWIM-type" evidence="2">
    <location>
        <begin position="475"/>
        <end position="508"/>
    </location>
</feature>
<keyword evidence="4" id="KW-1185">Reference proteome</keyword>
<dbReference type="EMBL" id="JAMWBK010000006">
    <property type="protein sequence ID" value="KAJ8903851.1"/>
    <property type="molecule type" value="Genomic_DNA"/>
</dbReference>